<dbReference type="AlphaFoldDB" id="A0A834MXD9"/>
<feature type="region of interest" description="Disordered" evidence="1">
    <location>
        <begin position="1"/>
        <end position="52"/>
    </location>
</feature>
<gene>
    <name evidence="2" type="ORF">HZH68_012876</name>
</gene>
<dbReference type="EMBL" id="JACSDZ010000014">
    <property type="protein sequence ID" value="KAF7387199.1"/>
    <property type="molecule type" value="Genomic_DNA"/>
</dbReference>
<comment type="caution">
    <text evidence="2">The sequence shown here is derived from an EMBL/GenBank/DDBJ whole genome shotgun (WGS) entry which is preliminary data.</text>
</comment>
<evidence type="ECO:0000313" key="2">
    <source>
        <dbReference type="EMBL" id="KAF7387199.1"/>
    </source>
</evidence>
<protein>
    <submittedName>
        <fullName evidence="2">Uncharacterized protein</fullName>
    </submittedName>
</protein>
<proteinExistence type="predicted"/>
<reference evidence="2" key="1">
    <citation type="journal article" date="2020" name="G3 (Bethesda)">
        <title>High-Quality Assemblies for Three Invasive Social Wasps from the &lt;i&gt;Vespula&lt;/i&gt; Genus.</title>
        <authorList>
            <person name="Harrop T.W.R."/>
            <person name="Guhlin J."/>
            <person name="McLaughlin G.M."/>
            <person name="Permina E."/>
            <person name="Stockwell P."/>
            <person name="Gilligan J."/>
            <person name="Le Lec M.F."/>
            <person name="Gruber M.A.M."/>
            <person name="Quinn O."/>
            <person name="Lovegrove M."/>
            <person name="Duncan E.J."/>
            <person name="Remnant E.J."/>
            <person name="Van Eeckhoven J."/>
            <person name="Graham B."/>
            <person name="Knapp R.A."/>
            <person name="Langford K.W."/>
            <person name="Kronenberg Z."/>
            <person name="Press M.O."/>
            <person name="Eacker S.M."/>
            <person name="Wilson-Rankin E.E."/>
            <person name="Purcell J."/>
            <person name="Lester P.J."/>
            <person name="Dearden P.K."/>
        </authorList>
    </citation>
    <scope>NUCLEOTIDE SEQUENCE</scope>
    <source>
        <strain evidence="2">Linc-1</strain>
    </source>
</reference>
<name>A0A834MXD9_VESGE</name>
<organism evidence="2 3">
    <name type="scientific">Vespula germanica</name>
    <name type="common">German yellow jacket</name>
    <name type="synonym">Paravespula germanica</name>
    <dbReference type="NCBI Taxonomy" id="30212"/>
    <lineage>
        <taxon>Eukaryota</taxon>
        <taxon>Metazoa</taxon>
        <taxon>Ecdysozoa</taxon>
        <taxon>Arthropoda</taxon>
        <taxon>Hexapoda</taxon>
        <taxon>Insecta</taxon>
        <taxon>Pterygota</taxon>
        <taxon>Neoptera</taxon>
        <taxon>Endopterygota</taxon>
        <taxon>Hymenoptera</taxon>
        <taxon>Apocrita</taxon>
        <taxon>Aculeata</taxon>
        <taxon>Vespoidea</taxon>
        <taxon>Vespidae</taxon>
        <taxon>Vespinae</taxon>
        <taxon>Vespula</taxon>
    </lineage>
</organism>
<dbReference type="Proteomes" id="UP000617340">
    <property type="component" value="Unassembled WGS sequence"/>
</dbReference>
<feature type="compositionally biased region" description="Acidic residues" evidence="1">
    <location>
        <begin position="8"/>
        <end position="33"/>
    </location>
</feature>
<accession>A0A834MXD9</accession>
<evidence type="ECO:0000313" key="3">
    <source>
        <dbReference type="Proteomes" id="UP000617340"/>
    </source>
</evidence>
<evidence type="ECO:0000256" key="1">
    <source>
        <dbReference type="SAM" id="MobiDB-lite"/>
    </source>
</evidence>
<sequence>MGFVEKEEREEEKEGEGVDVDGEVDEENEDEEKEERGCVRGRGASDSPQMWRTARLRLTSLVHENERSPAAFP</sequence>
<keyword evidence="3" id="KW-1185">Reference proteome</keyword>